<evidence type="ECO:0000256" key="1">
    <source>
        <dbReference type="SAM" id="MobiDB-lite"/>
    </source>
</evidence>
<dbReference type="RefSeq" id="WP_146566227.1">
    <property type="nucleotide sequence ID" value="NZ_SIHJ01000002.1"/>
</dbReference>
<feature type="transmembrane region" description="Helical" evidence="2">
    <location>
        <begin position="82"/>
        <end position="100"/>
    </location>
</feature>
<accession>A0A5C5V718</accession>
<feature type="region of interest" description="Disordered" evidence="1">
    <location>
        <begin position="260"/>
        <end position="343"/>
    </location>
</feature>
<evidence type="ECO:0000256" key="2">
    <source>
        <dbReference type="SAM" id="Phobius"/>
    </source>
</evidence>
<comment type="caution">
    <text evidence="3">The sequence shown here is derived from an EMBL/GenBank/DDBJ whole genome shotgun (WGS) entry which is preliminary data.</text>
</comment>
<feature type="compositionally biased region" description="Low complexity" evidence="1">
    <location>
        <begin position="260"/>
        <end position="291"/>
    </location>
</feature>
<gene>
    <name evidence="3" type="ORF">KOR34_33570</name>
</gene>
<dbReference type="EMBL" id="SIHJ01000002">
    <property type="protein sequence ID" value="TWT33525.1"/>
    <property type="molecule type" value="Genomic_DNA"/>
</dbReference>
<keyword evidence="2" id="KW-0812">Transmembrane</keyword>
<evidence type="ECO:0000313" key="4">
    <source>
        <dbReference type="Proteomes" id="UP000316714"/>
    </source>
</evidence>
<reference evidence="3 4" key="1">
    <citation type="submission" date="2019-02" db="EMBL/GenBank/DDBJ databases">
        <title>Deep-cultivation of Planctomycetes and their phenomic and genomic characterization uncovers novel biology.</title>
        <authorList>
            <person name="Wiegand S."/>
            <person name="Jogler M."/>
            <person name="Boedeker C."/>
            <person name="Pinto D."/>
            <person name="Vollmers J."/>
            <person name="Rivas-Marin E."/>
            <person name="Kohn T."/>
            <person name="Peeters S.H."/>
            <person name="Heuer A."/>
            <person name="Rast P."/>
            <person name="Oberbeckmann S."/>
            <person name="Bunk B."/>
            <person name="Jeske O."/>
            <person name="Meyerdierks A."/>
            <person name="Storesund J.E."/>
            <person name="Kallscheuer N."/>
            <person name="Luecker S."/>
            <person name="Lage O.M."/>
            <person name="Pohl T."/>
            <person name="Merkel B.J."/>
            <person name="Hornburger P."/>
            <person name="Mueller R.-W."/>
            <person name="Bruemmer F."/>
            <person name="Labrenz M."/>
            <person name="Spormann A.M."/>
            <person name="Op Den Camp H."/>
            <person name="Overmann J."/>
            <person name="Amann R."/>
            <person name="Jetten M.S.M."/>
            <person name="Mascher T."/>
            <person name="Medema M.H."/>
            <person name="Devos D.P."/>
            <person name="Kaster A.-K."/>
            <person name="Ovreas L."/>
            <person name="Rohde M."/>
            <person name="Galperin M.Y."/>
            <person name="Jogler C."/>
        </authorList>
    </citation>
    <scope>NUCLEOTIDE SEQUENCE [LARGE SCALE GENOMIC DNA]</scope>
    <source>
        <strain evidence="3 4">KOR34</strain>
    </source>
</reference>
<dbReference type="AlphaFoldDB" id="A0A5C5V718"/>
<dbReference type="PROSITE" id="PS51257">
    <property type="entry name" value="PROKAR_LIPOPROTEIN"/>
    <property type="match status" value="1"/>
</dbReference>
<keyword evidence="2" id="KW-0472">Membrane</keyword>
<evidence type="ECO:0000313" key="3">
    <source>
        <dbReference type="EMBL" id="TWT33525.1"/>
    </source>
</evidence>
<organism evidence="3 4">
    <name type="scientific">Posidoniimonas corsicana</name>
    <dbReference type="NCBI Taxonomy" id="1938618"/>
    <lineage>
        <taxon>Bacteria</taxon>
        <taxon>Pseudomonadati</taxon>
        <taxon>Planctomycetota</taxon>
        <taxon>Planctomycetia</taxon>
        <taxon>Pirellulales</taxon>
        <taxon>Lacipirellulaceae</taxon>
        <taxon>Posidoniimonas</taxon>
    </lineage>
</organism>
<dbReference type="InterPro" id="IPR007404">
    <property type="entry name" value="YdjM-like"/>
</dbReference>
<protein>
    <recommendedName>
        <fullName evidence="5">Inner membrane protein</fullName>
    </recommendedName>
</protein>
<sequence length="343" mass="37148">MADFKTHVTFSSVLGCGYAFAGMTAGVDMSTSLVAGGLCGVSGMLPDVDSDSGIPRRETMGFAAAIVPMLMVHRFQEFNLTHDQMVLSAAGLYFGIRFGLSKLIGRFSVHRGMWHSIPAALIFAGLAFLITGTNDLSLKYFKAFAVFLGTMSHLVLDEVYSVDTRGVVPRFKKSFGTAVKFWGKSPWANFSTYAKLIAVMAVIFGDTAVRQRFRENHPEAAGKIQALREEVRGFAQEHVPSLPQQGQQPWGQAAAEKLGWGQSNQGQPNQGQAGWGAAPQQPSQPAWGQQPHQPRQPFAPITPAQPQGGFTPNNGGYAPPPPRYNYQSPTAQQPGYGGGWNQR</sequence>
<keyword evidence="2" id="KW-1133">Transmembrane helix</keyword>
<name>A0A5C5V718_9BACT</name>
<proteinExistence type="predicted"/>
<feature type="compositionally biased region" description="Polar residues" evidence="1">
    <location>
        <begin position="304"/>
        <end position="314"/>
    </location>
</feature>
<dbReference type="Proteomes" id="UP000316714">
    <property type="component" value="Unassembled WGS sequence"/>
</dbReference>
<evidence type="ECO:0008006" key="5">
    <source>
        <dbReference type="Google" id="ProtNLM"/>
    </source>
</evidence>
<keyword evidence="4" id="KW-1185">Reference proteome</keyword>
<dbReference type="Pfam" id="PF04307">
    <property type="entry name" value="YdjM"/>
    <property type="match status" value="1"/>
</dbReference>
<dbReference type="OrthoDB" id="5295350at2"/>
<feature type="transmembrane region" description="Helical" evidence="2">
    <location>
        <begin position="112"/>
        <end position="131"/>
    </location>
</feature>